<dbReference type="PRINTS" id="PR00364">
    <property type="entry name" value="DISEASERSIST"/>
</dbReference>
<dbReference type="Gene3D" id="3.40.50.300">
    <property type="entry name" value="P-loop containing nucleotide triphosphate hydrolases"/>
    <property type="match status" value="1"/>
</dbReference>
<gene>
    <name evidence="1" type="ORF">CTZ28_31480</name>
</gene>
<dbReference type="GO" id="GO:0043531">
    <property type="term" value="F:ADP binding"/>
    <property type="evidence" value="ECO:0007669"/>
    <property type="project" value="InterPro"/>
</dbReference>
<dbReference type="PANTHER" id="PTHR47691:SF3">
    <property type="entry name" value="HTH-TYPE TRANSCRIPTIONAL REGULATOR RV0890C-RELATED"/>
    <property type="match status" value="1"/>
</dbReference>
<dbReference type="SUPFAM" id="SSF46785">
    <property type="entry name" value="Winged helix' DNA-binding domain"/>
    <property type="match status" value="1"/>
</dbReference>
<accession>A0A3M0I044</accession>
<dbReference type="Gene3D" id="1.25.40.10">
    <property type="entry name" value="Tetratricopeptide repeat domain"/>
    <property type="match status" value="1"/>
</dbReference>
<dbReference type="InterPro" id="IPR011990">
    <property type="entry name" value="TPR-like_helical_dom_sf"/>
</dbReference>
<reference evidence="1 2" key="1">
    <citation type="submission" date="2017-11" db="EMBL/GenBank/DDBJ databases">
        <title>Draft genome of actinobacteria isolated from guarana (Paullinia cupana (Mart.) Ducke.</title>
        <authorList>
            <person name="Siqueira K.A."/>
            <person name="Liotti R.G."/>
            <person name="Mendes T.A.O."/>
            <person name="Soares M.A."/>
        </authorList>
    </citation>
    <scope>NUCLEOTIDE SEQUENCE [LARGE SCALE GENOMIC DNA]</scope>
    <source>
        <strain evidence="1 2">193</strain>
    </source>
</reference>
<comment type="caution">
    <text evidence="1">The sequence shown here is derived from an EMBL/GenBank/DDBJ whole genome shotgun (WGS) entry which is preliminary data.</text>
</comment>
<evidence type="ECO:0000313" key="2">
    <source>
        <dbReference type="Proteomes" id="UP000270471"/>
    </source>
</evidence>
<organism evidence="1 2">
    <name type="scientific">Streptomyces shenzhenensis</name>
    <dbReference type="NCBI Taxonomy" id="943815"/>
    <lineage>
        <taxon>Bacteria</taxon>
        <taxon>Bacillati</taxon>
        <taxon>Actinomycetota</taxon>
        <taxon>Actinomycetes</taxon>
        <taxon>Kitasatosporales</taxon>
        <taxon>Streptomycetaceae</taxon>
        <taxon>Streptomyces</taxon>
    </lineage>
</organism>
<dbReference type="Proteomes" id="UP000270471">
    <property type="component" value="Unassembled WGS sequence"/>
</dbReference>
<dbReference type="AlphaFoldDB" id="A0A3M0I044"/>
<name>A0A3M0I044_9ACTN</name>
<protein>
    <submittedName>
        <fullName evidence="1">Uncharacterized protein</fullName>
    </submittedName>
</protein>
<proteinExistence type="predicted"/>
<evidence type="ECO:0000313" key="1">
    <source>
        <dbReference type="EMBL" id="RMB82134.1"/>
    </source>
</evidence>
<dbReference type="SUPFAM" id="SSF52540">
    <property type="entry name" value="P-loop containing nucleoside triphosphate hydrolases"/>
    <property type="match status" value="1"/>
</dbReference>
<keyword evidence="2" id="KW-1185">Reference proteome</keyword>
<dbReference type="EMBL" id="PENI01000025">
    <property type="protein sequence ID" value="RMB82134.1"/>
    <property type="molecule type" value="Genomic_DNA"/>
</dbReference>
<dbReference type="InterPro" id="IPR027417">
    <property type="entry name" value="P-loop_NTPase"/>
</dbReference>
<dbReference type="InterPro" id="IPR036390">
    <property type="entry name" value="WH_DNA-bd_sf"/>
</dbReference>
<dbReference type="SUPFAM" id="SSF48452">
    <property type="entry name" value="TPR-like"/>
    <property type="match status" value="1"/>
</dbReference>
<sequence length="818" mass="87136">MMVSESWEQAKTRLARLLGRRGATGSTEEELRRAEQTLATARSTHDDEAESRLRGAWQTRILDILTTDPDRGEELLRLLSELAPPGTPTMVSSISGGTHHGPVFQGSAIYGGVTFHVRTPAERDLRIKPDQVPAVTARFINRSAELARLDEALGATGDGPRQPVTLGVVHGLSGIGKSALARWWAHKEHARFPDGQLYVDFAPLKGDAATPDAAGGDVSEAMAMVLRGLHVADEFMPASLAERTNLLRSRSAGQRLLVVLDGVDQPAQVRPFIPKGPGSAVLVTSHRRLGELALDGARLIDVRPLDTDGGRALLADLCGQHTVDSERAAAARLVQLCSGLPVALRIVAARLSSDDGMTLASLAAELDDETGRLAGLSLEGEELSMSAALGPSYRLLAPEAARLYRLLGLLPAGPVDAAVAAAAAGTDLAGAQRLLRVLATAHLVETTPDGRHRMPDLVRLHAREQAAERETAEEHTAVTRRVATHYLALTAFADRAVKRNRLRIAPLSPLLDQAVDPFTAPGGPDPLEWLDAERTMILAVLREAARNGLHDLVWPLAEAFTVLFLHRRYLGAWKESLELGVAAAGAAGASAGTAAQVEQAAAAEARLRSLLSRPLMDLGEYAAAHTELETAVARADVTGNLVLRASVQEFLGRYLDVAEPDRAVEAYQRSLSLNSRAGEPRGAAIAAFFLGCAQDARGDHAQALATLLRARADLLSGGEPDPRMAARVTAAIGTVHAHLGDTEAAVAALSEAAGELRRQQAGHYEAQALTRLADLVQPTGRTAEVRRWLTRALAVHTANGSPEAQELQRRLNALDTET</sequence>
<dbReference type="PANTHER" id="PTHR47691">
    <property type="entry name" value="REGULATOR-RELATED"/>
    <property type="match status" value="1"/>
</dbReference>